<dbReference type="InterPro" id="IPR002575">
    <property type="entry name" value="Aminoglycoside_PTrfase"/>
</dbReference>
<dbReference type="PANTHER" id="PTHR47829">
    <property type="entry name" value="HYDROLASE, PUTATIVE (AFU_ORTHOLOGUE AFUA_1G12880)-RELATED"/>
    <property type="match status" value="1"/>
</dbReference>
<dbReference type="InterPro" id="IPR011009">
    <property type="entry name" value="Kinase-like_dom_sf"/>
</dbReference>
<dbReference type="InterPro" id="IPR041726">
    <property type="entry name" value="ACAD10_11_N"/>
</dbReference>
<comment type="caution">
    <text evidence="2">The sequence shown here is derived from an EMBL/GenBank/DDBJ whole genome shotgun (WGS) entry which is preliminary data.</text>
</comment>
<reference evidence="2" key="1">
    <citation type="submission" date="2021-06" db="EMBL/GenBank/DDBJ databases">
        <title>Sequencing of actinobacteria type strains.</title>
        <authorList>
            <person name="Nguyen G.-S."/>
            <person name="Wentzel A."/>
        </authorList>
    </citation>
    <scope>NUCLEOTIDE SEQUENCE</scope>
    <source>
        <strain evidence="2">P38-E01</strain>
    </source>
</reference>
<evidence type="ECO:0000313" key="2">
    <source>
        <dbReference type="EMBL" id="MBU7600052.1"/>
    </source>
</evidence>
<sequence length="357" mass="40693">MSEGLGQVRAEDAFDTDRVTAWLAERLPEVSGNPTVTQFSGGASNLTYLLRYPDTELILRRPPKGGRSSTAHDMAREYRVQQALRPAFGKVPNVRALCRDQEVIGDEFYVMDRVPGVVLRRNPPAGLDLGPARARALSERYVDTLIELHRVDPAGTDLADLGRGPGYVERQVEGWTRRYARARTWNTPSFARVSRWLADNRPDDVAARVIHNDWRLDNLVLEPDSLEVAGVLDWELATVGDPLMELGSALAYWVQADDDRMARSTRRQPSHLPGMLTRAELVERYRRGTGLPVENWVFYEVFGMFRLAGIAQQIYHRYHHRQTRNPAFRHLWLAVNYLDHRCRSRIRAAESGPARRS</sequence>
<dbReference type="InterPro" id="IPR052898">
    <property type="entry name" value="ACAD10-like"/>
</dbReference>
<proteinExistence type="predicted"/>
<dbReference type="CDD" id="cd05154">
    <property type="entry name" value="ACAD10_11_N-like"/>
    <property type="match status" value="1"/>
</dbReference>
<dbReference type="EMBL" id="JAELVF020000002">
    <property type="protein sequence ID" value="MBU7600052.1"/>
    <property type="molecule type" value="Genomic_DNA"/>
</dbReference>
<dbReference type="Pfam" id="PF01636">
    <property type="entry name" value="APH"/>
    <property type="match status" value="1"/>
</dbReference>
<dbReference type="SUPFAM" id="SSF56112">
    <property type="entry name" value="Protein kinase-like (PK-like)"/>
    <property type="match status" value="1"/>
</dbReference>
<evidence type="ECO:0000259" key="1">
    <source>
        <dbReference type="Pfam" id="PF01636"/>
    </source>
</evidence>
<dbReference type="Gene3D" id="3.30.200.20">
    <property type="entry name" value="Phosphorylase Kinase, domain 1"/>
    <property type="match status" value="1"/>
</dbReference>
<dbReference type="AlphaFoldDB" id="A0A949N7F0"/>
<name>A0A949N7F0_9ACTN</name>
<evidence type="ECO:0000313" key="3">
    <source>
        <dbReference type="Proteomes" id="UP000694501"/>
    </source>
</evidence>
<keyword evidence="3" id="KW-1185">Reference proteome</keyword>
<accession>A0A949N7F0</accession>
<dbReference type="Proteomes" id="UP000694501">
    <property type="component" value="Unassembled WGS sequence"/>
</dbReference>
<organism evidence="2 3">
    <name type="scientific">Streptomyces tardus</name>
    <dbReference type="NCBI Taxonomy" id="2780544"/>
    <lineage>
        <taxon>Bacteria</taxon>
        <taxon>Bacillati</taxon>
        <taxon>Actinomycetota</taxon>
        <taxon>Actinomycetes</taxon>
        <taxon>Kitasatosporales</taxon>
        <taxon>Streptomycetaceae</taxon>
        <taxon>Streptomyces</taxon>
    </lineage>
</organism>
<dbReference type="PANTHER" id="PTHR47829:SF1">
    <property type="entry name" value="HAD FAMILY PHOSPHATASE"/>
    <property type="match status" value="1"/>
</dbReference>
<dbReference type="Gene3D" id="3.90.1200.10">
    <property type="match status" value="1"/>
</dbReference>
<protein>
    <submittedName>
        <fullName evidence="2">Phosphotransferase family protein</fullName>
    </submittedName>
</protein>
<dbReference type="RefSeq" id="WP_211041312.1">
    <property type="nucleotide sequence ID" value="NZ_JAELVF020000002.1"/>
</dbReference>
<feature type="domain" description="Aminoglycoside phosphotransferase" evidence="1">
    <location>
        <begin position="35"/>
        <end position="273"/>
    </location>
</feature>
<gene>
    <name evidence="2" type="ORF">JGS22_021055</name>
</gene>